<evidence type="ECO:0000256" key="9">
    <source>
        <dbReference type="ARBA" id="ARBA00023136"/>
    </source>
</evidence>
<dbReference type="AlphaFoldDB" id="A0A8C7YMB0"/>
<keyword evidence="12" id="KW-0325">Glycoprotein</keyword>
<evidence type="ECO:0000256" key="5">
    <source>
        <dbReference type="ARBA" id="ARBA00022729"/>
    </source>
</evidence>
<dbReference type="InterPro" id="IPR001320">
    <property type="entry name" value="Iontro_rcpt_C"/>
</dbReference>
<keyword evidence="14 21" id="KW-1071">Ligand-gated ion channel</keyword>
<evidence type="ECO:0000256" key="6">
    <source>
        <dbReference type="ARBA" id="ARBA00022989"/>
    </source>
</evidence>
<comment type="subcellular location">
    <subcellularLocation>
        <location evidence="16 21">Postsynaptic cell membrane</location>
        <topology evidence="16 21">Multi-pass membrane protein</topology>
    </subcellularLocation>
</comment>
<dbReference type="FunFam" id="3.40.50.2300:FF:000010">
    <property type="entry name" value="Glutamate ionotropic receptor kainate type subunit 1"/>
    <property type="match status" value="1"/>
</dbReference>
<keyword evidence="5 21" id="KW-0732">Signal</keyword>
<dbReference type="GO" id="GO:0045211">
    <property type="term" value="C:postsynaptic membrane"/>
    <property type="evidence" value="ECO:0007669"/>
    <property type="project" value="UniProtKB-SubCell"/>
</dbReference>
<evidence type="ECO:0000256" key="20">
    <source>
        <dbReference type="PIRSR" id="PIRSR601508-3"/>
    </source>
</evidence>
<evidence type="ECO:0000256" key="17">
    <source>
        <dbReference type="ARBA" id="ARBA00036634"/>
    </source>
</evidence>
<evidence type="ECO:0000256" key="10">
    <source>
        <dbReference type="ARBA" id="ARBA00023157"/>
    </source>
</evidence>
<dbReference type="CDD" id="cd06382">
    <property type="entry name" value="PBP1_iGluR_Kainate"/>
    <property type="match status" value="1"/>
</dbReference>
<reference evidence="24" key="2">
    <citation type="submission" date="2025-09" db="UniProtKB">
        <authorList>
            <consortium name="Ensembl"/>
        </authorList>
    </citation>
    <scope>IDENTIFICATION</scope>
</reference>
<keyword evidence="25" id="KW-1185">Reference proteome</keyword>
<feature type="binding site" evidence="18">
    <location>
        <position position="467"/>
    </location>
    <ligand>
        <name>L-glutamate</name>
        <dbReference type="ChEBI" id="CHEBI:29985"/>
    </ligand>
</feature>
<dbReference type="GeneTree" id="ENSGT00940000155610"/>
<feature type="domain" description="Ionotropic glutamate receptor L-glutamate and glycine-binding" evidence="23">
    <location>
        <begin position="393"/>
        <end position="458"/>
    </location>
</feature>
<evidence type="ECO:0000256" key="7">
    <source>
        <dbReference type="ARBA" id="ARBA00023018"/>
    </source>
</evidence>
<dbReference type="Pfam" id="PF10613">
    <property type="entry name" value="Lig_chan-Glu_bd"/>
    <property type="match status" value="1"/>
</dbReference>
<feature type="disulfide bond" evidence="20">
    <location>
        <begin position="701"/>
        <end position="755"/>
    </location>
</feature>
<evidence type="ECO:0000259" key="23">
    <source>
        <dbReference type="SMART" id="SM00918"/>
    </source>
</evidence>
<feature type="transmembrane region" description="Helical" evidence="21">
    <location>
        <begin position="514"/>
        <end position="533"/>
    </location>
</feature>
<dbReference type="PRINTS" id="PR00177">
    <property type="entry name" value="NMDARECEPTOR"/>
</dbReference>
<organism evidence="24 25">
    <name type="scientific">Oryzias sinensis</name>
    <name type="common">Chinese medaka</name>
    <dbReference type="NCBI Taxonomy" id="183150"/>
    <lineage>
        <taxon>Eukaryota</taxon>
        <taxon>Metazoa</taxon>
        <taxon>Chordata</taxon>
        <taxon>Craniata</taxon>
        <taxon>Vertebrata</taxon>
        <taxon>Euteleostomi</taxon>
        <taxon>Actinopterygii</taxon>
        <taxon>Neopterygii</taxon>
        <taxon>Teleostei</taxon>
        <taxon>Neoteleostei</taxon>
        <taxon>Acanthomorphata</taxon>
        <taxon>Ovalentaria</taxon>
        <taxon>Atherinomorphae</taxon>
        <taxon>Beloniformes</taxon>
        <taxon>Adrianichthyidae</taxon>
        <taxon>Oryziinae</taxon>
        <taxon>Oryzias</taxon>
    </lineage>
</organism>
<dbReference type="PANTHER" id="PTHR18966">
    <property type="entry name" value="IONOTROPIC GLUTAMATE RECEPTOR"/>
    <property type="match status" value="1"/>
</dbReference>
<evidence type="ECO:0000256" key="11">
    <source>
        <dbReference type="ARBA" id="ARBA00023170"/>
    </source>
</evidence>
<dbReference type="FunFam" id="1.10.287.70:FF:000010">
    <property type="entry name" value="Putative glutamate receptor ionotropic kainate 1"/>
    <property type="match status" value="1"/>
</dbReference>
<dbReference type="Gene3D" id="1.10.287.70">
    <property type="match status" value="1"/>
</dbReference>
<evidence type="ECO:0000256" key="15">
    <source>
        <dbReference type="ARBA" id="ARBA00023303"/>
    </source>
</evidence>
<feature type="signal peptide" evidence="21">
    <location>
        <begin position="1"/>
        <end position="30"/>
    </location>
</feature>
<dbReference type="SMART" id="SM00918">
    <property type="entry name" value="Lig_chan-Glu_bd"/>
    <property type="match status" value="1"/>
</dbReference>
<dbReference type="InterPro" id="IPR001828">
    <property type="entry name" value="ANF_lig-bd_rcpt"/>
</dbReference>
<dbReference type="Proteomes" id="UP000694383">
    <property type="component" value="Unplaced"/>
</dbReference>
<evidence type="ECO:0000259" key="22">
    <source>
        <dbReference type="SMART" id="SM00079"/>
    </source>
</evidence>
<keyword evidence="15 21" id="KW-0407">Ion channel</keyword>
<keyword evidence="1 21" id="KW-0813">Transport</keyword>
<evidence type="ECO:0000256" key="3">
    <source>
        <dbReference type="ARBA" id="ARBA00022553"/>
    </source>
</evidence>
<dbReference type="SUPFAM" id="SSF53850">
    <property type="entry name" value="Periplasmic binding protein-like II"/>
    <property type="match status" value="1"/>
</dbReference>
<feature type="binding site" evidence="18">
    <location>
        <position position="689"/>
    </location>
    <ligand>
        <name>L-glutamate</name>
        <dbReference type="ChEBI" id="CHEBI:29985"/>
    </ligand>
</feature>
<dbReference type="Gene3D" id="3.40.50.2300">
    <property type="match status" value="4"/>
</dbReference>
<dbReference type="FunFam" id="3.40.190.10:FF:000240">
    <property type="entry name" value="Glutamate receptor ionotropic, kainate 2"/>
    <property type="match status" value="1"/>
</dbReference>
<proteinExistence type="inferred from homology"/>
<dbReference type="Gene3D" id="3.40.190.10">
    <property type="entry name" value="Periplasmic binding protein-like II"/>
    <property type="match status" value="1"/>
</dbReference>
<feature type="binding site" evidence="18">
    <location>
        <position position="640"/>
    </location>
    <ligand>
        <name>L-glutamate</name>
        <dbReference type="ChEBI" id="CHEBI:29985"/>
    </ligand>
</feature>
<comment type="function">
    <text evidence="21">Receptor for glutamate that functions as a ligand-gated ion channel in the central nervous system and plays an important role in excitatory synaptic transmission. L-glutamate acts as an excitatory neurotransmitter at many synapses in the central nervous system.</text>
</comment>
<dbReference type="InterPro" id="IPR019594">
    <property type="entry name" value="Glu/Gly-bd"/>
</dbReference>
<dbReference type="GO" id="GO:0015276">
    <property type="term" value="F:ligand-gated monoatomic ion channel activity"/>
    <property type="evidence" value="ECO:0007669"/>
    <property type="project" value="InterPro"/>
</dbReference>
<keyword evidence="9 21" id="KW-0472">Membrane</keyword>
<protein>
    <recommendedName>
        <fullName evidence="21">Glutamate receptor</fullName>
    </recommendedName>
</protein>
<feature type="transmembrane region" description="Helical" evidence="21">
    <location>
        <begin position="590"/>
        <end position="612"/>
    </location>
</feature>
<dbReference type="Ensembl" id="ENSOSIT00000031697.1">
    <property type="protein sequence ID" value="ENSOSIP00000030075.1"/>
    <property type="gene ID" value="ENSOSIG00000015349.1"/>
</dbReference>
<dbReference type="Pfam" id="PF01094">
    <property type="entry name" value="ANF_receptor"/>
    <property type="match status" value="1"/>
</dbReference>
<dbReference type="FunFam" id="3.40.190.10:FF:000210">
    <property type="entry name" value="Glutamate receptor ionotropic, kainate 1"/>
    <property type="match status" value="1"/>
</dbReference>
<dbReference type="InterPro" id="IPR028082">
    <property type="entry name" value="Peripla_BP_I"/>
</dbReference>
<keyword evidence="10 20" id="KW-1015">Disulfide bond</keyword>
<feature type="transmembrane region" description="Helical" evidence="21">
    <location>
        <begin position="771"/>
        <end position="795"/>
    </location>
</feature>
<keyword evidence="6 21" id="KW-1133">Transmembrane helix</keyword>
<feature type="binding site" evidence="18">
    <location>
        <position position="641"/>
    </location>
    <ligand>
        <name>L-glutamate</name>
        <dbReference type="ChEBI" id="CHEBI:29985"/>
    </ligand>
</feature>
<evidence type="ECO:0000256" key="4">
    <source>
        <dbReference type="ARBA" id="ARBA00022692"/>
    </source>
</evidence>
<keyword evidence="7 21" id="KW-0770">Synapse</keyword>
<evidence type="ECO:0000256" key="18">
    <source>
        <dbReference type="PIRSR" id="PIRSR601508-1"/>
    </source>
</evidence>
<dbReference type="SMART" id="SM00079">
    <property type="entry name" value="PBPe"/>
    <property type="match status" value="1"/>
</dbReference>
<accession>A0A8C7YMB0</accession>
<keyword evidence="4 21" id="KW-0812">Transmembrane</keyword>
<dbReference type="InterPro" id="IPR015683">
    <property type="entry name" value="Ionotropic_Glu_rcpt"/>
</dbReference>
<reference evidence="24" key="1">
    <citation type="submission" date="2025-08" db="UniProtKB">
        <authorList>
            <consortium name="Ensembl"/>
        </authorList>
    </citation>
    <scope>IDENTIFICATION</scope>
</reference>
<evidence type="ECO:0000256" key="16">
    <source>
        <dbReference type="ARBA" id="ARBA00034104"/>
    </source>
</evidence>
<dbReference type="InterPro" id="IPR001508">
    <property type="entry name" value="Iono_Glu_rcpt_met"/>
</dbReference>
<comment type="catalytic activity">
    <reaction evidence="17">
        <text>Ca(2+)(in) = Ca(2+)(out)</text>
        <dbReference type="Rhea" id="RHEA:29671"/>
        <dbReference type="ChEBI" id="CHEBI:29108"/>
    </reaction>
</comment>
<feature type="binding site" evidence="18">
    <location>
        <position position="474"/>
    </location>
    <ligand>
        <name>L-glutamate</name>
        <dbReference type="ChEBI" id="CHEBI:29985"/>
    </ligand>
</feature>
<keyword evidence="13 21" id="KW-0628">Postsynaptic cell membrane</keyword>
<evidence type="ECO:0000313" key="24">
    <source>
        <dbReference type="Ensembl" id="ENSOSIP00000030075.1"/>
    </source>
</evidence>
<keyword evidence="8 21" id="KW-0406">Ion transport</keyword>
<evidence type="ECO:0000313" key="25">
    <source>
        <dbReference type="Proteomes" id="UP000694383"/>
    </source>
</evidence>
<dbReference type="SUPFAM" id="SSF53822">
    <property type="entry name" value="Periplasmic binding protein-like I"/>
    <property type="match status" value="1"/>
</dbReference>
<dbReference type="GO" id="GO:0038023">
    <property type="term" value="F:signaling receptor activity"/>
    <property type="evidence" value="ECO:0007669"/>
    <property type="project" value="InterPro"/>
</dbReference>
<evidence type="ECO:0000256" key="12">
    <source>
        <dbReference type="ARBA" id="ARBA00023180"/>
    </source>
</evidence>
<keyword evidence="2 21" id="KW-1003">Cell membrane</keyword>
<keyword evidence="3" id="KW-0597">Phosphoprotein</keyword>
<sequence length="833" mass="93761">MTSPVTREAGRRGTARLLALLVLCVGSAAGMPHVLRFGGIFESIESGPSGAEELAFKFALNTINRNRTLLPNTTLTYDIQRINIYDSFEASRKACDQLSLGVAAIFGPSHSSSANAVQSICNALGVPHIQTKWKHQVSDNRDVFYVSLYPDFSSLSRAILDLVHFFKWKTVTVVYDDSTGLIRLQELIKAPSRYNIRLKIRQLPPDYKDAKPLLKEMKRGKEFHIIFDCGHEMAAGILKQALSMGMMTEYYHFIFTTLDLFALDVEPYRYSGVNMTGFRILNTENSQVASIIEKWSMERLQAPPKADSGLLDGFMTAHWDGLTGRISFNKSNGLRTDFDLDVISLKEEGLEKIGIWDPSSGLNMTDNQKGKTIDVSDSLSNRSLIVSTILEEPYVMFRKSDTPLYGNDRFEGYCIDLLRELASILGFTYEVRLVEDGKYGVQDENSGQWNGMVRELMDHRADLAVAPLAITYVREKVIDFSKPFMTLGISILYRKPNGTNPGVFSFLSPLSPDIWMYILLAYLGVSCVLFVIARFSPYEWYNPYPCNPDSDVVENNFTLLNSFWFGVGALMQQGSELMPKALSTRIVGGIWWFFTLIIISSYTANLAAFLTVERMESPIDSADDLAKQTKVEYGVVEDGSTMSFFKKTKISTYDKMWEFMSSRRHSVMVGSVEDGIHRVLTSDYAFLTESTTIEFVTQRNCNLTQIGGLIDSKAYGVGTPMGSPYRDKITIAILQLQEEGKLHMMKEKWWRGNGCPEEESKEANALGVQNIGGIFIVLAAGLVLSVFVAVGEFLYKSKQSAQLEKAQWRQRDKKREEFCCHHGAKLDFNHHLK</sequence>
<evidence type="ECO:0000256" key="1">
    <source>
        <dbReference type="ARBA" id="ARBA00022448"/>
    </source>
</evidence>
<evidence type="ECO:0000256" key="14">
    <source>
        <dbReference type="ARBA" id="ARBA00023286"/>
    </source>
</evidence>
<name>A0A8C7YMB0_9TELE</name>
<evidence type="ECO:0000256" key="13">
    <source>
        <dbReference type="ARBA" id="ARBA00023257"/>
    </source>
</evidence>
<feature type="chain" id="PRO_5034731530" description="Glutamate receptor" evidence="21">
    <location>
        <begin position="31"/>
        <end position="833"/>
    </location>
</feature>
<keyword evidence="11 21" id="KW-0675">Receptor</keyword>
<evidence type="ECO:0000256" key="2">
    <source>
        <dbReference type="ARBA" id="ARBA00022475"/>
    </source>
</evidence>
<feature type="site" description="Interaction with the cone snail toxin Con-ikot-ikot" evidence="19">
    <location>
        <position position="646"/>
    </location>
</feature>
<evidence type="ECO:0000256" key="19">
    <source>
        <dbReference type="PIRSR" id="PIRSR601508-2"/>
    </source>
</evidence>
<evidence type="ECO:0000256" key="21">
    <source>
        <dbReference type="RuleBase" id="RU367118"/>
    </source>
</evidence>
<dbReference type="Pfam" id="PF00060">
    <property type="entry name" value="Lig_chan"/>
    <property type="match status" value="1"/>
</dbReference>
<feature type="domain" description="Ionotropic glutamate receptor C-terminal" evidence="22">
    <location>
        <begin position="383"/>
        <end position="752"/>
    </location>
</feature>
<comment type="similarity">
    <text evidence="21">Belongs to the glutamate-gated ion channel (TC 1.A.10.1) family.</text>
</comment>
<evidence type="ECO:0000256" key="8">
    <source>
        <dbReference type="ARBA" id="ARBA00023065"/>
    </source>
</evidence>
<feature type="site" description="Crucial to convey clamshell closure to channel opening" evidence="19">
    <location>
        <position position="619"/>
    </location>
</feature>